<name>A0A0B7JAF1_9GAMM</name>
<evidence type="ECO:0000256" key="4">
    <source>
        <dbReference type="ARBA" id="ARBA00022803"/>
    </source>
</evidence>
<accession>A0A2T3KE36</accession>
<feature type="region of interest" description="Disordered" evidence="6">
    <location>
        <begin position="56"/>
        <end position="78"/>
    </location>
</feature>
<evidence type="ECO:0000256" key="3">
    <source>
        <dbReference type="ARBA" id="ARBA00022737"/>
    </source>
</evidence>
<evidence type="ECO:0000313" key="9">
    <source>
        <dbReference type="Proteomes" id="UP000241426"/>
    </source>
</evidence>
<evidence type="ECO:0000256" key="6">
    <source>
        <dbReference type="SAM" id="MobiDB-lite"/>
    </source>
</evidence>
<feature type="compositionally biased region" description="Basic and acidic residues" evidence="6">
    <location>
        <begin position="64"/>
        <end position="76"/>
    </location>
</feature>
<keyword evidence="4" id="KW-0802">TPR repeat</keyword>
<dbReference type="SMART" id="SM00028">
    <property type="entry name" value="TPR"/>
    <property type="match status" value="5"/>
</dbReference>
<dbReference type="Gene3D" id="3.30.70.270">
    <property type="match status" value="1"/>
</dbReference>
<accession>A0A0B7JAF1</accession>
<keyword evidence="7" id="KW-0472">Membrane</keyword>
<dbReference type="GeneID" id="29942228"/>
<dbReference type="PANTHER" id="PTHR46630:SF1">
    <property type="entry name" value="TETRATRICOPEPTIDE REPEAT PROTEIN 29"/>
    <property type="match status" value="1"/>
</dbReference>
<evidence type="ECO:0000256" key="7">
    <source>
        <dbReference type="SAM" id="Phobius"/>
    </source>
</evidence>
<dbReference type="InterPro" id="IPR019734">
    <property type="entry name" value="TPR_rpt"/>
</dbReference>
<sequence>MNFRGLFLSGLVLLTTSFDLQAKIYSSPILTEAHNLLVNQPERTLTITQSYLEQRRLSQPQDPSRVHLSGETDHSTRTPLNTINALQLQAQALSLLQRPEQAISVIKKAEKKALDNKLMFNVFESRILLAQFYWVNLSNSATALKMLNTLSADMKHAQPIKVTRQLQELKYQSLMLRALIESSIGKDEAAEKLFIKAKGYLVAFDDKDEIINYQLTLGQHYLRHDHYDMALDRLLSGYWLAVENDDQPQIARANYELAQLFEKRHVFDKALEHATQAGEFFERYKRTQQLARTLTLIASIYEQQGRYNLALVHYFNALDQENQLKHDVRSANLRLNIARVYLHLYNYPKTEQYIVQARNLALQSGNENIVAESQILQGQLELEKGELDDAITSLQAGLISASRIGATSLQLMGESILSEAFEKQNDYYNALLSQRRYEQLYAGKQKSANKSNTEVFKQQQKMMERSLRLEEMEREQFINQNALYKQQQISLALIGVLVIMLLLLWRRQHINKQLKQQLTKLTTDYYTHPRSGLRNLRMLNARLANSLQQSSANFEQWHLGEIINEPLSDRLRFALFEVSFLKRIYLEKGYQQGLTAEKEFGNYLQQQVLEPARIYHFSDAMFLYIEPNARLSCDPKQLADSMQQLIDNYTLPLNIDNSLQIGMAEYPFLPRAYTAINDQELIDILLMTVNVGVRLNDKQPGSNWVHICAIDAAPAASFVGDNIRRSCIEGIDKGLVKVRSSTNNEIIWNYDHNLNKDIN</sequence>
<dbReference type="PANTHER" id="PTHR46630">
    <property type="entry name" value="TETRATRICOPEPTIDE REPEAT PROTEIN 29"/>
    <property type="match status" value="1"/>
</dbReference>
<evidence type="ECO:0000256" key="1">
    <source>
        <dbReference type="ARBA" id="ARBA00004496"/>
    </source>
</evidence>
<dbReference type="Proteomes" id="UP000241426">
    <property type="component" value="Unassembled WGS sequence"/>
</dbReference>
<dbReference type="Gene3D" id="1.25.40.10">
    <property type="entry name" value="Tetratricopeptide repeat domain"/>
    <property type="match status" value="1"/>
</dbReference>
<comment type="caution">
    <text evidence="8">The sequence shown here is derived from an EMBL/GenBank/DDBJ whole genome shotgun (WGS) entry which is preliminary data.</text>
</comment>
<evidence type="ECO:0000313" key="8">
    <source>
        <dbReference type="EMBL" id="PSU95136.1"/>
    </source>
</evidence>
<evidence type="ECO:0000256" key="2">
    <source>
        <dbReference type="ARBA" id="ARBA00022490"/>
    </source>
</evidence>
<dbReference type="SUPFAM" id="SSF48452">
    <property type="entry name" value="TPR-like"/>
    <property type="match status" value="2"/>
</dbReference>
<gene>
    <name evidence="8" type="ORF">C9J27_18470</name>
</gene>
<organism evidence="8 9">
    <name type="scientific">Photobacterium kishitanii</name>
    <dbReference type="NCBI Taxonomy" id="318456"/>
    <lineage>
        <taxon>Bacteria</taxon>
        <taxon>Pseudomonadati</taxon>
        <taxon>Pseudomonadota</taxon>
        <taxon>Gammaproteobacteria</taxon>
        <taxon>Vibrionales</taxon>
        <taxon>Vibrionaceae</taxon>
        <taxon>Photobacterium</taxon>
    </lineage>
</organism>
<dbReference type="eggNOG" id="COG2199">
    <property type="taxonomic scope" value="Bacteria"/>
</dbReference>
<dbReference type="InterPro" id="IPR043128">
    <property type="entry name" value="Rev_trsase/Diguanyl_cyclase"/>
</dbReference>
<dbReference type="AlphaFoldDB" id="A0A0B7JAF1"/>
<dbReference type="RefSeq" id="WP_036793391.1">
    <property type="nucleotide sequence ID" value="NZ_JAUZMX010000001.1"/>
</dbReference>
<protein>
    <submittedName>
        <fullName evidence="8">GGDEF domain-containing protein</fullName>
    </submittedName>
</protein>
<proteinExistence type="inferred from homology"/>
<dbReference type="eggNOG" id="COG2909">
    <property type="taxonomic scope" value="Bacteria"/>
</dbReference>
<feature type="transmembrane region" description="Helical" evidence="7">
    <location>
        <begin position="489"/>
        <end position="505"/>
    </location>
</feature>
<dbReference type="GO" id="GO:0005737">
    <property type="term" value="C:cytoplasm"/>
    <property type="evidence" value="ECO:0007669"/>
    <property type="project" value="UniProtKB-SubCell"/>
</dbReference>
<keyword evidence="7" id="KW-0812">Transmembrane</keyword>
<keyword evidence="2" id="KW-0963">Cytoplasm</keyword>
<reference evidence="8 9" key="1">
    <citation type="submission" date="2018-01" db="EMBL/GenBank/DDBJ databases">
        <title>Whole genome sequencing of Histamine producing bacteria.</title>
        <authorList>
            <person name="Butler K."/>
        </authorList>
    </citation>
    <scope>NUCLEOTIDE SEQUENCE [LARGE SCALE GENOMIC DNA]</scope>
    <source>
        <strain evidence="8 9">FS-7.2</strain>
    </source>
</reference>
<comment type="similarity">
    <text evidence="5">Belongs to the Rap family.</text>
</comment>
<dbReference type="InterPro" id="IPR051476">
    <property type="entry name" value="Bac_ResReg_Asp_Phosphatase"/>
</dbReference>
<dbReference type="EMBL" id="PYNF01000020">
    <property type="protein sequence ID" value="PSU95136.1"/>
    <property type="molecule type" value="Genomic_DNA"/>
</dbReference>
<keyword evidence="7" id="KW-1133">Transmembrane helix</keyword>
<dbReference type="InterPro" id="IPR011990">
    <property type="entry name" value="TPR-like_helical_dom_sf"/>
</dbReference>
<keyword evidence="3" id="KW-0677">Repeat</keyword>
<comment type="subcellular location">
    <subcellularLocation>
        <location evidence="1">Cytoplasm</location>
    </subcellularLocation>
</comment>
<evidence type="ECO:0000256" key="5">
    <source>
        <dbReference type="ARBA" id="ARBA00038253"/>
    </source>
</evidence>